<evidence type="ECO:0000256" key="2">
    <source>
        <dbReference type="ARBA" id="ARBA00022598"/>
    </source>
</evidence>
<evidence type="ECO:0000256" key="4">
    <source>
        <dbReference type="ARBA" id="ARBA00022840"/>
    </source>
</evidence>
<dbReference type="CDD" id="cd00672">
    <property type="entry name" value="CysRS_core"/>
    <property type="match status" value="1"/>
</dbReference>
<keyword evidence="2" id="KW-0436">Ligase</keyword>
<accession>K1XWT0</accession>
<feature type="domain" description="tRNA synthetases class I catalytic" evidence="5">
    <location>
        <begin position="15"/>
        <end position="191"/>
    </location>
</feature>
<protein>
    <recommendedName>
        <fullName evidence="5">tRNA synthetases class I catalytic domain-containing protein</fullName>
    </recommendedName>
</protein>
<dbReference type="GO" id="GO:0004817">
    <property type="term" value="F:cysteine-tRNA ligase activity"/>
    <property type="evidence" value="ECO:0007669"/>
    <property type="project" value="TreeGrafter"/>
</dbReference>
<feature type="domain" description="tRNA synthetases class I catalytic" evidence="5">
    <location>
        <begin position="249"/>
        <end position="366"/>
    </location>
</feature>
<evidence type="ECO:0000256" key="1">
    <source>
        <dbReference type="ARBA" id="ARBA00011245"/>
    </source>
</evidence>
<comment type="subunit">
    <text evidence="1">Monomer.</text>
</comment>
<dbReference type="GO" id="GO:0005829">
    <property type="term" value="C:cytosol"/>
    <property type="evidence" value="ECO:0007669"/>
    <property type="project" value="TreeGrafter"/>
</dbReference>
<feature type="non-terminal residue" evidence="6">
    <location>
        <position position="410"/>
    </location>
</feature>
<gene>
    <name evidence="6" type="ORF">ACD_78C00322G0007</name>
</gene>
<dbReference type="SUPFAM" id="SSF52374">
    <property type="entry name" value="Nucleotidylyl transferase"/>
    <property type="match status" value="1"/>
</dbReference>
<reference evidence="6" key="1">
    <citation type="journal article" date="2012" name="Science">
        <title>Fermentation, hydrogen, and sulfur metabolism in multiple uncultivated bacterial phyla.</title>
        <authorList>
            <person name="Wrighton K.C."/>
            <person name="Thomas B.C."/>
            <person name="Sharon I."/>
            <person name="Miller C.S."/>
            <person name="Castelle C.J."/>
            <person name="VerBerkmoes N.C."/>
            <person name="Wilkins M.J."/>
            <person name="Hettich R.L."/>
            <person name="Lipton M.S."/>
            <person name="Williams K.H."/>
            <person name="Long P.E."/>
            <person name="Banfield J.F."/>
        </authorList>
    </citation>
    <scope>NUCLEOTIDE SEQUENCE [LARGE SCALE GENOMIC DNA]</scope>
</reference>
<dbReference type="AlphaFoldDB" id="K1XWT0"/>
<dbReference type="InterPro" id="IPR014729">
    <property type="entry name" value="Rossmann-like_a/b/a_fold"/>
</dbReference>
<dbReference type="InterPro" id="IPR032678">
    <property type="entry name" value="tRNA-synt_1_cat_dom"/>
</dbReference>
<dbReference type="InterPro" id="IPR024909">
    <property type="entry name" value="Cys-tRNA/MSH_ligase"/>
</dbReference>
<name>K1XWT0_9BACT</name>
<dbReference type="GO" id="GO:0005524">
    <property type="term" value="F:ATP binding"/>
    <property type="evidence" value="ECO:0007669"/>
    <property type="project" value="UniProtKB-KW"/>
</dbReference>
<dbReference type="PANTHER" id="PTHR10890:SF3">
    <property type="entry name" value="CYSTEINE--TRNA LIGASE, CYTOPLASMIC"/>
    <property type="match status" value="1"/>
</dbReference>
<proteinExistence type="predicted"/>
<keyword evidence="4" id="KW-0067">ATP-binding</keyword>
<evidence type="ECO:0000256" key="3">
    <source>
        <dbReference type="ARBA" id="ARBA00022741"/>
    </source>
</evidence>
<evidence type="ECO:0000313" key="6">
    <source>
        <dbReference type="EMBL" id="EKD29652.1"/>
    </source>
</evidence>
<dbReference type="Pfam" id="PF01406">
    <property type="entry name" value="tRNA-synt_1e"/>
    <property type="match status" value="2"/>
</dbReference>
<sequence length="410" mass="48046">MLHLQNTFSQTKERFKPLRQELVKVYYCGPTPYNFAHIGNLRAYLFSDSVVRTLRYLGYKVQTVMNVTDIDDKTIRDSQKAEMSLQGFTEKYTEAFLEDIKRLGIIPADTIVPISTAIDTMVEIIQKLLDKGYAYLAEDGSIYYSIKKFPKYGQLAHLDMKGMKSSVRIDNDEYEKESVADFALWKAYDREKDGSNFWEARFKVPTSQTERISREWRETEWGVLKAYTEWVSREWTGKLPVSEVVVSWRPGWHIECSACNLKHLGPEIDIHMGGIDNIFPHHENEIAQSEAYSGKKFARYWMHSGHLLVDNKKMSKSADNFYTLADIVAKMPNEKPGMVYRGFRLMNLQTRYRENFNFTFDRLTAAIQTAKSFDEILKRLKHYETPSRKVFRDFRETVQQYIQAYIECLE</sequence>
<dbReference type="Gene3D" id="3.40.50.620">
    <property type="entry name" value="HUPs"/>
    <property type="match status" value="1"/>
</dbReference>
<evidence type="ECO:0000259" key="5">
    <source>
        <dbReference type="Pfam" id="PF01406"/>
    </source>
</evidence>
<dbReference type="PRINTS" id="PR00983">
    <property type="entry name" value="TRNASYNTHCYS"/>
</dbReference>
<dbReference type="EMBL" id="AMFJ01034322">
    <property type="protein sequence ID" value="EKD29652.1"/>
    <property type="molecule type" value="Genomic_DNA"/>
</dbReference>
<keyword evidence="3" id="KW-0547">Nucleotide-binding</keyword>
<dbReference type="GO" id="GO:0006423">
    <property type="term" value="P:cysteinyl-tRNA aminoacylation"/>
    <property type="evidence" value="ECO:0007669"/>
    <property type="project" value="TreeGrafter"/>
</dbReference>
<dbReference type="PANTHER" id="PTHR10890">
    <property type="entry name" value="CYSTEINYL-TRNA SYNTHETASE"/>
    <property type="match status" value="1"/>
</dbReference>
<comment type="caution">
    <text evidence="6">The sequence shown here is derived from an EMBL/GenBank/DDBJ whole genome shotgun (WGS) entry which is preliminary data.</text>
</comment>
<organism evidence="6">
    <name type="scientific">uncultured bacterium</name>
    <name type="common">gcode 4</name>
    <dbReference type="NCBI Taxonomy" id="1234023"/>
    <lineage>
        <taxon>Bacteria</taxon>
        <taxon>environmental samples</taxon>
    </lineage>
</organism>